<dbReference type="Proteomes" id="UP000186594">
    <property type="component" value="Unassembled WGS sequence"/>
</dbReference>
<feature type="region of interest" description="Disordered" evidence="1">
    <location>
        <begin position="63"/>
        <end position="210"/>
    </location>
</feature>
<feature type="compositionally biased region" description="Basic and acidic residues" evidence="1">
    <location>
        <begin position="322"/>
        <end position="346"/>
    </location>
</feature>
<accession>A0A1U7LKF6</accession>
<organism evidence="2 3">
    <name type="scientific">Neolecta irregularis (strain DAH-3)</name>
    <dbReference type="NCBI Taxonomy" id="1198029"/>
    <lineage>
        <taxon>Eukaryota</taxon>
        <taxon>Fungi</taxon>
        <taxon>Dikarya</taxon>
        <taxon>Ascomycota</taxon>
        <taxon>Taphrinomycotina</taxon>
        <taxon>Neolectales</taxon>
        <taxon>Neolectaceae</taxon>
        <taxon>Neolecta</taxon>
    </lineage>
</organism>
<evidence type="ECO:0008006" key="4">
    <source>
        <dbReference type="Google" id="ProtNLM"/>
    </source>
</evidence>
<dbReference type="AlphaFoldDB" id="A0A1U7LKF6"/>
<dbReference type="EMBL" id="LXFE01002256">
    <property type="protein sequence ID" value="OLL23134.1"/>
    <property type="molecule type" value="Genomic_DNA"/>
</dbReference>
<evidence type="ECO:0000256" key="1">
    <source>
        <dbReference type="SAM" id="MobiDB-lite"/>
    </source>
</evidence>
<proteinExistence type="predicted"/>
<evidence type="ECO:0000313" key="3">
    <source>
        <dbReference type="Proteomes" id="UP000186594"/>
    </source>
</evidence>
<feature type="compositionally biased region" description="Basic and acidic residues" evidence="1">
    <location>
        <begin position="267"/>
        <end position="277"/>
    </location>
</feature>
<sequence>MLIDSALTEILDLTLVLSSRYHQRVTFEDKDNKGFVTVKPSGPPPPPSKEIFEAYASKTKITTAVGKGGPSGIDKPKDKGKQVVKTDGTDHLAAIRTGVTLKALGDRAKSEEPQGDFMEELRKAQSKRLKKPDPVEGGVLGPIKKSPDLPPPRGPSTSKAGPSSSGLKSAIPGPSSSGGSTIPGPSSSGLGPPPPPTMRIEDWESNKTKKIPLVGKVDLAGDISGTKLNSAQDNKIDKGKQIVKPQDDFMGTLKDNLTRKLKPVSTGEREKPLEKENPTPTSTIVSNQEMLRTALLLASKKVQKGDVDDEIGDDQDDDESEVEKQKPKPEDNKADKVKDNTARDLLKNIVGTMATVEIDDKKEAGIEDETWT</sequence>
<protein>
    <recommendedName>
        <fullName evidence="4">WH2 domain-containing protein</fullName>
    </recommendedName>
</protein>
<feature type="compositionally biased region" description="Acidic residues" evidence="1">
    <location>
        <begin position="307"/>
        <end position="321"/>
    </location>
</feature>
<name>A0A1U7LKF6_NEOID</name>
<feature type="region of interest" description="Disordered" evidence="1">
    <location>
        <begin position="259"/>
        <end position="286"/>
    </location>
</feature>
<feature type="compositionally biased region" description="Polar residues" evidence="1">
    <location>
        <begin position="155"/>
        <end position="167"/>
    </location>
</feature>
<comment type="caution">
    <text evidence="2">The sequence shown here is derived from an EMBL/GenBank/DDBJ whole genome shotgun (WGS) entry which is preliminary data.</text>
</comment>
<keyword evidence="3" id="KW-1185">Reference proteome</keyword>
<gene>
    <name evidence="2" type="ORF">NEOLI_005390</name>
</gene>
<feature type="region of interest" description="Disordered" evidence="1">
    <location>
        <begin position="298"/>
        <end position="372"/>
    </location>
</feature>
<reference evidence="2 3" key="1">
    <citation type="submission" date="2016-04" db="EMBL/GenBank/DDBJ databases">
        <title>Evolutionary innovation and constraint leading to complex multicellularity in the Ascomycota.</title>
        <authorList>
            <person name="Cisse O."/>
            <person name="Nguyen A."/>
            <person name="Hewitt D.A."/>
            <person name="Jedd G."/>
            <person name="Stajich J.E."/>
        </authorList>
    </citation>
    <scope>NUCLEOTIDE SEQUENCE [LARGE SCALE GENOMIC DNA]</scope>
    <source>
        <strain evidence="2 3">DAH-3</strain>
    </source>
</reference>
<feature type="compositionally biased region" description="Low complexity" evidence="1">
    <location>
        <begin position="172"/>
        <end position="190"/>
    </location>
</feature>
<evidence type="ECO:0000313" key="2">
    <source>
        <dbReference type="EMBL" id="OLL23134.1"/>
    </source>
</evidence>